<evidence type="ECO:0008006" key="3">
    <source>
        <dbReference type="Google" id="ProtNLM"/>
    </source>
</evidence>
<name>A0AAD9CWR4_PAPLA</name>
<sequence length="243" mass="27249">MSRRVLLIGVGGASCSGKTTLAKHLREVLPNSLIIHQDDFAPPAEAIPFTQDQPAVQDWDDPPTCILWEDFRGTLTHVKRLGTLPPSHQSHDHLNEQVPVGVDEDSKSRWKSRFEQLKVVWVIVDGFVLYWDPIVRDALDVKMLLRVPRATLQQRREKRQTYVLQNPDDAAAGGVWVDPPNYFSRIVWPGYVKAHQGIFEDGDVENGRPLSGITLLEPLDGDMTDVFEAACKTIIDVYASTAS</sequence>
<dbReference type="InterPro" id="IPR027417">
    <property type="entry name" value="P-loop_NTPase"/>
</dbReference>
<organism evidence="1 2">
    <name type="scientific">Papiliotrema laurentii</name>
    <name type="common">Cryptococcus laurentii</name>
    <dbReference type="NCBI Taxonomy" id="5418"/>
    <lineage>
        <taxon>Eukaryota</taxon>
        <taxon>Fungi</taxon>
        <taxon>Dikarya</taxon>
        <taxon>Basidiomycota</taxon>
        <taxon>Agaricomycotina</taxon>
        <taxon>Tremellomycetes</taxon>
        <taxon>Tremellales</taxon>
        <taxon>Rhynchogastremaceae</taxon>
        <taxon>Papiliotrema</taxon>
    </lineage>
</organism>
<dbReference type="PANTHER" id="PTHR10285">
    <property type="entry name" value="URIDINE KINASE"/>
    <property type="match status" value="1"/>
</dbReference>
<dbReference type="CDD" id="cd02024">
    <property type="entry name" value="NRK1"/>
    <property type="match status" value="1"/>
</dbReference>
<protein>
    <recommendedName>
        <fullName evidence="3">P-loop containing nucleoside triphosphate hydrolase protein</fullName>
    </recommendedName>
</protein>
<evidence type="ECO:0000313" key="2">
    <source>
        <dbReference type="Proteomes" id="UP001182556"/>
    </source>
</evidence>
<comment type="caution">
    <text evidence="1">The sequence shown here is derived from an EMBL/GenBank/DDBJ whole genome shotgun (WGS) entry which is preliminary data.</text>
</comment>
<evidence type="ECO:0000313" key="1">
    <source>
        <dbReference type="EMBL" id="KAK1922164.1"/>
    </source>
</evidence>
<reference evidence="1" key="1">
    <citation type="submission" date="2023-02" db="EMBL/GenBank/DDBJ databases">
        <title>Identification and recombinant expression of a fungal hydrolase from Papiliotrema laurentii that hydrolyzes apple cutin and clears colloidal polyester polyurethane.</title>
        <authorList>
            <consortium name="DOE Joint Genome Institute"/>
            <person name="Roman V.A."/>
            <person name="Bojanowski C."/>
            <person name="Crable B.R."/>
            <person name="Wagner D.N."/>
            <person name="Hung C.S."/>
            <person name="Nadeau L.J."/>
            <person name="Schratz L."/>
            <person name="Haridas S."/>
            <person name="Pangilinan J."/>
            <person name="Lipzen A."/>
            <person name="Na H."/>
            <person name="Yan M."/>
            <person name="Ng V."/>
            <person name="Grigoriev I.V."/>
            <person name="Spatafora J.W."/>
            <person name="Barlow D."/>
            <person name="Biffinger J."/>
            <person name="Kelley-Loughnane N."/>
            <person name="Varaljay V.A."/>
            <person name="Crookes-Goodson W.J."/>
        </authorList>
    </citation>
    <scope>NUCLEOTIDE SEQUENCE</scope>
    <source>
        <strain evidence="1">5307AH</strain>
    </source>
</reference>
<accession>A0AAD9CWR4</accession>
<dbReference type="FunFam" id="3.40.50.300:FF:002582">
    <property type="entry name" value="Nicotinamide riboside kinase, variant"/>
    <property type="match status" value="1"/>
</dbReference>
<keyword evidence="2" id="KW-1185">Reference proteome</keyword>
<dbReference type="AlphaFoldDB" id="A0AAD9CWR4"/>
<gene>
    <name evidence="1" type="ORF">DB88DRAFT_536240</name>
</gene>
<dbReference type="Gene3D" id="3.40.50.300">
    <property type="entry name" value="P-loop containing nucleotide triphosphate hydrolases"/>
    <property type="match status" value="1"/>
</dbReference>
<dbReference type="SUPFAM" id="SSF52540">
    <property type="entry name" value="P-loop containing nucleoside triphosphate hydrolases"/>
    <property type="match status" value="1"/>
</dbReference>
<dbReference type="PROSITE" id="PS51257">
    <property type="entry name" value="PROKAR_LIPOPROTEIN"/>
    <property type="match status" value="1"/>
</dbReference>
<dbReference type="Proteomes" id="UP001182556">
    <property type="component" value="Unassembled WGS sequence"/>
</dbReference>
<proteinExistence type="predicted"/>
<dbReference type="EMBL" id="JAODAN010000009">
    <property type="protein sequence ID" value="KAK1922164.1"/>
    <property type="molecule type" value="Genomic_DNA"/>
</dbReference>